<evidence type="ECO:0000256" key="10">
    <source>
        <dbReference type="ARBA" id="ARBA00024479"/>
    </source>
</evidence>
<feature type="compositionally biased region" description="Polar residues" evidence="13">
    <location>
        <begin position="704"/>
        <end position="715"/>
    </location>
</feature>
<evidence type="ECO:0000256" key="2">
    <source>
        <dbReference type="ARBA" id="ARBA00004623"/>
    </source>
</evidence>
<dbReference type="GO" id="GO:0043495">
    <property type="term" value="F:protein-membrane adaptor activity"/>
    <property type="evidence" value="ECO:0007669"/>
    <property type="project" value="TreeGrafter"/>
</dbReference>
<protein>
    <recommendedName>
        <fullName evidence="4">Autophagy-related protein 2</fullName>
    </recommendedName>
</protein>
<comment type="catalytic activity">
    <reaction evidence="11">
        <text>a 1,2-diacyl-sn-glycero-3-phosphoethanolamine(in) = a 1,2-diacyl-sn-glycero-3-phosphoethanolamine(out)</text>
        <dbReference type="Rhea" id="RHEA:38895"/>
        <dbReference type="ChEBI" id="CHEBI:64612"/>
    </reaction>
</comment>
<gene>
    <name evidence="14" type="ORF">BGT96224V316_LOCUS2462</name>
</gene>
<sequence>MTSYFQSYFQASSMLKRLIQYALSQLEILDTETIDLDHLDIAWGKNSVFEFKNVGLRLKKLEKFLQLPECFKFSKAKIELLRLTIPVDIYSSSVMVEIEGVEIQTQLKPHPNEDNFNNVYISKITKPKPLKKQLREDINKLSKSRGLGDENYSEKSYIFNATNLAQSFLQIESEERKLELEAAVLSDIRSCGTLPPLSDDEIAPVWAGAPMALPKFMARFLQGMIDRLQIRIRDIDVSLNLDIQHDGSKPQTPFETPDPVTIRLRIMKIDVEGMTHNLGKEDKSSGANGSKNKPGNRLICLSQIQGFVKSEDNTFSALASPSSFQSYSNLDPSCNIFKSSDEAASFSQENSNVLPRMSSLQNLAETMRDHQPSCVPDPFLDNTRDKPLRNYDEFDQGENRHNNDSGLKKSTLGHFDQVLNTQTLNTDTDQGVRLHPLPYDLPTERDGATLVNVSIPFYTPSYQEPFKTSQCITQQSTPNLNPNPLLKLSRQQISHAHSVLPGYLLGCQASKLNPDADSLDSLNDSNITSLCNKRPDASYNEDDLTKSQLFSHEEAESLYLSAISYISPGEQTGENLPEPSPRISGASSTPDITRFSQMKVDEGITPNNSLHSFESSLPTQGQSVDEAYGIARAFSPSTQTSQINQNRKYSGQFENSENGLHTSAIDAGESTELSRQIIDIKYVRIYVPSVQPTNSDGVKPSPDSPSANSSLDISAGFTPSSMPGAFGLNSMNLEAQPETKEESSKPVPKEAQTDTRIQRDGIEVEIGRTSIQFDFSVGRLILKAYEHVISMVKYDTTKKSSKQGKSSTDVLFRLKSDEIFVNFLDNLGCISPIGGYRESDQRMADTLLQVRLNGLNVEYHSCELETRLSITLRKFLFGYKEESILSFTTDSQFRPSTRDLETSSSVQISAQITQTPNSFRCEIKTLPIQLTINLQKLDEVFSWLGGLSTVLNLGSSIASNTTIAADKANARCVRFEGSNSPETTSDLAEKKVDIRIAGLNLELEGSQCSLSLMTSTIKVVSRDEGIGLSIRKIKLSGPHLHQSNDEPAITVDITSTRIEFLSSPKNSDLDRLLSLITPSKTKYGHDDDIILDTLLLQRRKGALLRISIEELKTDIGKLNELNYLPEVWEEILRLASVAKYLPDDDRPGLLSLGFIQKINFHVDSNHVLGNIDLSISDLEVAQITLPALLAFSIGNLSVRRNTVEILIEKSRNQITPELGVRMPIIMARIIGNEMEPVIKIKMRNLNVEYRLSILTALVEFIQTFVSHESLASASVSLAALTDFNREIGSISSLQRTRLLSTGESAKPLAIDIDFRNCVLSLNPLEPPSKMLLIMTEAHLNVILPRYDSADILVELGKVSILIIDDVVNLTQREESPIRNQNLYDKINHVSHFCAMGYVSVGYISSTKAKLRIRNCEEQSVDVEVCDALIVLESCADSTKTLIDIVKGLIPLTVVSNEESKYRTKVVPVDDLLSSLSADAFGTAEGDYNFDDDFCFDENSELGLPAVEFEEGEDFSFGSQYLHHKIGETFSFKELPESLSHLTTRDSQDSELLNSFIERCDTDDDDEAELEFQENYFETGAAFKGNNHIWNSAKNAYERSATEKVRISPIKVTISDIHLIWNLFDGYDWPHTRDVITKAVRDVESKVIEKLARQNGHINPEADMNDDEESVIKDFLFNSIYIGVSANRDPRELARAINQELNDSSLDTESIVTTAYSGPANRLSNVRNTKMSRLQLNRSKHHKISFELQGVRANFIAFSPSDDETQSSLEIFVHDFEIFDHLPTSTWKKFATYMQDAGERESNSNMIHLEILNVKPIAELTASEIVMRATVLPLRLHVDQDALDFITRFFEFKDDTAPVQTSGGEVTFFQRVEINTIRIKLDFKPKRVNYAGLRSGHTTEFMNFLILDEADIELRHTIIYGILGPEKLGKCLNDIWMPDVKRNQLPGILAGLAPVRSLVNVSGGFRHLIIVPMREYKKDGRVMRSMSKGAVAFAKTTGTELIKLGAKVAIGVQTVLQTAEEIIGSTDEHVMHREYMDHSEEPHSQISLYANQPVGVLQGLRGGYSSLQRDLITARDAVIAIPGEMMESGTAVGALKAVGKYSPTIILRPAIGVAKAGGQILMGATNSLDPVNLRRAEAVSIPRREYLVFFIILVFRLTASH</sequence>
<keyword evidence="15" id="KW-1185">Reference proteome</keyword>
<dbReference type="GO" id="GO:0006869">
    <property type="term" value="P:lipid transport"/>
    <property type="evidence" value="ECO:0007669"/>
    <property type="project" value="UniProtKB-KW"/>
</dbReference>
<accession>A0A9X9LB87</accession>
<evidence type="ECO:0000256" key="8">
    <source>
        <dbReference type="ARBA" id="ARBA00023055"/>
    </source>
</evidence>
<comment type="subcellular location">
    <subcellularLocation>
        <location evidence="1">Endoplasmic reticulum membrane</location>
        <topology evidence="1">Peripheral membrane protein</topology>
    </subcellularLocation>
    <subcellularLocation>
        <location evidence="2">Preautophagosomal structure membrane</location>
        <topology evidence="2">Peripheral membrane protein</topology>
    </subcellularLocation>
</comment>
<evidence type="ECO:0000256" key="5">
    <source>
        <dbReference type="ARBA" id="ARBA00022448"/>
    </source>
</evidence>
<keyword evidence="6" id="KW-0256">Endoplasmic reticulum</keyword>
<proteinExistence type="inferred from homology"/>
<dbReference type="GO" id="GO:0061709">
    <property type="term" value="P:reticulophagy"/>
    <property type="evidence" value="ECO:0007669"/>
    <property type="project" value="TreeGrafter"/>
</dbReference>
<evidence type="ECO:0000313" key="14">
    <source>
        <dbReference type="EMBL" id="VCU41219.1"/>
    </source>
</evidence>
<dbReference type="Pfam" id="PF13329">
    <property type="entry name" value="ATG2_CAD"/>
    <property type="match status" value="1"/>
</dbReference>
<dbReference type="PANTHER" id="PTHR13190">
    <property type="entry name" value="AUTOPHAGY-RELATED 2, ISOFORM A"/>
    <property type="match status" value="1"/>
</dbReference>
<evidence type="ECO:0000313" key="15">
    <source>
        <dbReference type="Proteomes" id="UP000324639"/>
    </source>
</evidence>
<keyword evidence="9" id="KW-0472">Membrane</keyword>
<dbReference type="Proteomes" id="UP000324639">
    <property type="component" value="Chromosome Bgt_-04"/>
</dbReference>
<dbReference type="GO" id="GO:0005789">
    <property type="term" value="C:endoplasmic reticulum membrane"/>
    <property type="evidence" value="ECO:0007669"/>
    <property type="project" value="UniProtKB-SubCell"/>
</dbReference>
<evidence type="ECO:0000256" key="13">
    <source>
        <dbReference type="SAM" id="MobiDB-lite"/>
    </source>
</evidence>
<evidence type="ECO:0000256" key="11">
    <source>
        <dbReference type="ARBA" id="ARBA00024615"/>
    </source>
</evidence>
<feature type="region of interest" description="Disordered" evidence="13">
    <location>
        <begin position="691"/>
        <end position="715"/>
    </location>
</feature>
<dbReference type="GO" id="GO:0034727">
    <property type="term" value="P:piecemeal microautophagy of the nucleus"/>
    <property type="evidence" value="ECO:0007669"/>
    <property type="project" value="TreeGrafter"/>
</dbReference>
<comment type="similarity">
    <text evidence="3">Belongs to the ATG2 family.</text>
</comment>
<feature type="region of interest" description="Disordered" evidence="13">
    <location>
        <begin position="569"/>
        <end position="589"/>
    </location>
</feature>
<evidence type="ECO:0000256" key="3">
    <source>
        <dbReference type="ARBA" id="ARBA00009714"/>
    </source>
</evidence>
<reference evidence="14 15" key="1">
    <citation type="submission" date="2018-08" db="EMBL/GenBank/DDBJ databases">
        <authorList>
            <person name="Muller C M."/>
        </authorList>
    </citation>
    <scope>NUCLEOTIDE SEQUENCE [LARGE SCALE GENOMIC DNA]</scope>
</reference>
<name>A0A9X9LB87_BLUGR</name>
<evidence type="ECO:0000256" key="12">
    <source>
        <dbReference type="ARBA" id="ARBA00024631"/>
    </source>
</evidence>
<evidence type="ECO:0000256" key="1">
    <source>
        <dbReference type="ARBA" id="ARBA00004406"/>
    </source>
</evidence>
<evidence type="ECO:0000256" key="6">
    <source>
        <dbReference type="ARBA" id="ARBA00022824"/>
    </source>
</evidence>
<dbReference type="EMBL" id="LR026987">
    <property type="protein sequence ID" value="VCU41219.1"/>
    <property type="molecule type" value="Genomic_DNA"/>
</dbReference>
<dbReference type="GO" id="GO:0000422">
    <property type="term" value="P:autophagy of mitochondrion"/>
    <property type="evidence" value="ECO:0007669"/>
    <property type="project" value="TreeGrafter"/>
</dbReference>
<dbReference type="PANTHER" id="PTHR13190:SF1">
    <property type="entry name" value="AUTOPHAGY-RELATED 2, ISOFORM A"/>
    <property type="match status" value="1"/>
</dbReference>
<dbReference type="GO" id="GO:0000045">
    <property type="term" value="P:autophagosome assembly"/>
    <property type="evidence" value="ECO:0007669"/>
    <property type="project" value="TreeGrafter"/>
</dbReference>
<feature type="region of interest" description="Disordered" evidence="13">
    <location>
        <begin position="735"/>
        <end position="754"/>
    </location>
</feature>
<feature type="region of interest" description="Disordered" evidence="13">
    <location>
        <begin position="276"/>
        <end position="295"/>
    </location>
</feature>
<keyword evidence="8" id="KW-0445">Lipid transport</keyword>
<evidence type="ECO:0000256" key="7">
    <source>
        <dbReference type="ARBA" id="ARBA00023006"/>
    </source>
</evidence>
<comment type="catalytic activity">
    <reaction evidence="12">
        <text>a 1,2-diacyl-sn-glycero-3-phosphocholine(in) = a 1,2-diacyl-sn-glycero-3-phosphocholine(out)</text>
        <dbReference type="Rhea" id="RHEA:38571"/>
        <dbReference type="ChEBI" id="CHEBI:57643"/>
    </reaction>
</comment>
<dbReference type="GO" id="GO:0061908">
    <property type="term" value="C:phagophore"/>
    <property type="evidence" value="ECO:0007669"/>
    <property type="project" value="TreeGrafter"/>
</dbReference>
<dbReference type="GO" id="GO:0032266">
    <property type="term" value="F:phosphatidylinositol-3-phosphate binding"/>
    <property type="evidence" value="ECO:0007669"/>
    <property type="project" value="TreeGrafter"/>
</dbReference>
<organism evidence="14 15">
    <name type="scientific">Blumeria graminis f. sp. tritici</name>
    <dbReference type="NCBI Taxonomy" id="62690"/>
    <lineage>
        <taxon>Eukaryota</taxon>
        <taxon>Fungi</taxon>
        <taxon>Dikarya</taxon>
        <taxon>Ascomycota</taxon>
        <taxon>Pezizomycotina</taxon>
        <taxon>Leotiomycetes</taxon>
        <taxon>Erysiphales</taxon>
        <taxon>Erysiphaceae</taxon>
        <taxon>Blumeria</taxon>
    </lineage>
</organism>
<dbReference type="GO" id="GO:0061723">
    <property type="term" value="P:glycophagy"/>
    <property type="evidence" value="ECO:0007669"/>
    <property type="project" value="TreeGrafter"/>
</dbReference>
<comment type="catalytic activity">
    <reaction evidence="10">
        <text>a 1,2-diacyl-sn-glycero-3-phospho-L-serine(in) = a 1,2-diacyl-sn-glycero-3-phospho-L-serine(out)</text>
        <dbReference type="Rhea" id="RHEA:38663"/>
        <dbReference type="ChEBI" id="CHEBI:57262"/>
    </reaction>
</comment>
<evidence type="ECO:0000256" key="9">
    <source>
        <dbReference type="ARBA" id="ARBA00023136"/>
    </source>
</evidence>
<evidence type="ECO:0000256" key="4">
    <source>
        <dbReference type="ARBA" id="ARBA00018070"/>
    </source>
</evidence>
<keyword evidence="5" id="KW-0813">Transport</keyword>
<dbReference type="InterPro" id="IPR026849">
    <property type="entry name" value="ATG2"/>
</dbReference>
<dbReference type="GO" id="GO:0034045">
    <property type="term" value="C:phagophore assembly site membrane"/>
    <property type="evidence" value="ECO:0007669"/>
    <property type="project" value="UniProtKB-SubCell"/>
</dbReference>
<keyword evidence="7" id="KW-0072">Autophagy</keyword>
<feature type="compositionally biased region" description="Basic and acidic residues" evidence="13">
    <location>
        <begin position="737"/>
        <end position="754"/>
    </location>
</feature>